<accession>A0ABN2S7X8</accession>
<evidence type="ECO:0000313" key="6">
    <source>
        <dbReference type="EMBL" id="GAA1982037.1"/>
    </source>
</evidence>
<dbReference type="EMBL" id="BAAAPC010000002">
    <property type="protein sequence ID" value="GAA1982037.1"/>
    <property type="molecule type" value="Genomic_DNA"/>
</dbReference>
<name>A0ABN2S7X8_9ACTN</name>
<evidence type="ECO:0000259" key="5">
    <source>
        <dbReference type="PROSITE" id="PS50977"/>
    </source>
</evidence>
<comment type="caution">
    <text evidence="6">The sequence shown here is derived from an EMBL/GenBank/DDBJ whole genome shotgun (WGS) entry which is preliminary data.</text>
</comment>
<protein>
    <recommendedName>
        <fullName evidence="5">HTH tetR-type domain-containing protein</fullName>
    </recommendedName>
</protein>
<keyword evidence="2 4" id="KW-0238">DNA-binding</keyword>
<proteinExistence type="predicted"/>
<dbReference type="PRINTS" id="PR00455">
    <property type="entry name" value="HTHTETR"/>
</dbReference>
<evidence type="ECO:0000313" key="7">
    <source>
        <dbReference type="Proteomes" id="UP001501585"/>
    </source>
</evidence>
<dbReference type="InterPro" id="IPR050109">
    <property type="entry name" value="HTH-type_TetR-like_transc_reg"/>
</dbReference>
<dbReference type="Gene3D" id="1.10.10.60">
    <property type="entry name" value="Homeodomain-like"/>
    <property type="match status" value="1"/>
</dbReference>
<sequence>MDRALPLRERKKLRTRRALADAALRLFSEKGFDAVTLDELVDAVEVSKRTFFRNYASKEQVALAAQADLLDAFVADVARRKLHGPLLPALRDSMTAATRRMDDDWVERFLRTRQLVVTTPALIDYSIVESMHVQRRLVRELEPKLGIDRHEDVRLRLVGEFAISAWRCGAKNWLADQREGERRGGGRAALIASVEEAFDAIPEALAMSASAP</sequence>
<dbReference type="Proteomes" id="UP001501585">
    <property type="component" value="Unassembled WGS sequence"/>
</dbReference>
<evidence type="ECO:0000256" key="3">
    <source>
        <dbReference type="ARBA" id="ARBA00023163"/>
    </source>
</evidence>
<dbReference type="PANTHER" id="PTHR30055">
    <property type="entry name" value="HTH-TYPE TRANSCRIPTIONAL REGULATOR RUTR"/>
    <property type="match status" value="1"/>
</dbReference>
<keyword evidence="3" id="KW-0804">Transcription</keyword>
<reference evidence="6 7" key="1">
    <citation type="journal article" date="2019" name="Int. J. Syst. Evol. Microbiol.">
        <title>The Global Catalogue of Microorganisms (GCM) 10K type strain sequencing project: providing services to taxonomists for standard genome sequencing and annotation.</title>
        <authorList>
            <consortium name="The Broad Institute Genomics Platform"/>
            <consortium name="The Broad Institute Genome Sequencing Center for Infectious Disease"/>
            <person name="Wu L."/>
            <person name="Ma J."/>
        </authorList>
    </citation>
    <scope>NUCLEOTIDE SEQUENCE [LARGE SCALE GENOMIC DNA]</scope>
    <source>
        <strain evidence="6 7">JCM 15313</strain>
    </source>
</reference>
<keyword evidence="1" id="KW-0805">Transcription regulation</keyword>
<dbReference type="PROSITE" id="PS50977">
    <property type="entry name" value="HTH_TETR_2"/>
    <property type="match status" value="1"/>
</dbReference>
<gene>
    <name evidence="6" type="ORF">GCM10009799_03870</name>
</gene>
<dbReference type="InterPro" id="IPR009057">
    <property type="entry name" value="Homeodomain-like_sf"/>
</dbReference>
<feature type="domain" description="HTH tetR-type" evidence="5">
    <location>
        <begin position="13"/>
        <end position="73"/>
    </location>
</feature>
<dbReference type="SUPFAM" id="SSF46689">
    <property type="entry name" value="Homeodomain-like"/>
    <property type="match status" value="1"/>
</dbReference>
<evidence type="ECO:0000256" key="2">
    <source>
        <dbReference type="ARBA" id="ARBA00023125"/>
    </source>
</evidence>
<dbReference type="PANTHER" id="PTHR30055:SF238">
    <property type="entry name" value="MYCOFACTOCIN BIOSYNTHESIS TRANSCRIPTIONAL REGULATOR MFTR-RELATED"/>
    <property type="match status" value="1"/>
</dbReference>
<evidence type="ECO:0000256" key="4">
    <source>
        <dbReference type="PROSITE-ProRule" id="PRU00335"/>
    </source>
</evidence>
<evidence type="ECO:0000256" key="1">
    <source>
        <dbReference type="ARBA" id="ARBA00023015"/>
    </source>
</evidence>
<organism evidence="6 7">
    <name type="scientific">Nocardiopsis rhodophaea</name>
    <dbReference type="NCBI Taxonomy" id="280238"/>
    <lineage>
        <taxon>Bacteria</taxon>
        <taxon>Bacillati</taxon>
        <taxon>Actinomycetota</taxon>
        <taxon>Actinomycetes</taxon>
        <taxon>Streptosporangiales</taxon>
        <taxon>Nocardiopsidaceae</taxon>
        <taxon>Nocardiopsis</taxon>
    </lineage>
</organism>
<keyword evidence="7" id="KW-1185">Reference proteome</keyword>
<dbReference type="Gene3D" id="1.10.357.10">
    <property type="entry name" value="Tetracycline Repressor, domain 2"/>
    <property type="match status" value="1"/>
</dbReference>
<dbReference type="Pfam" id="PF00440">
    <property type="entry name" value="TetR_N"/>
    <property type="match status" value="1"/>
</dbReference>
<feature type="DNA-binding region" description="H-T-H motif" evidence="4">
    <location>
        <begin position="36"/>
        <end position="55"/>
    </location>
</feature>
<dbReference type="InterPro" id="IPR001647">
    <property type="entry name" value="HTH_TetR"/>
</dbReference>